<keyword evidence="1" id="KW-0812">Transmembrane</keyword>
<dbReference type="EMBL" id="JBBPCB010000013">
    <property type="protein sequence ID" value="MEK8181242.1"/>
    <property type="molecule type" value="Genomic_DNA"/>
</dbReference>
<dbReference type="RefSeq" id="WP_187661304.1">
    <property type="nucleotide sequence ID" value="NZ_JACTAB010000015.1"/>
</dbReference>
<keyword evidence="1" id="KW-1133">Transmembrane helix</keyword>
<organism evidence="2 3">
    <name type="scientific">Flavobacterium buctense</name>
    <dbReference type="NCBI Taxonomy" id="1648146"/>
    <lineage>
        <taxon>Bacteria</taxon>
        <taxon>Pseudomonadati</taxon>
        <taxon>Bacteroidota</taxon>
        <taxon>Flavobacteriia</taxon>
        <taxon>Flavobacteriales</taxon>
        <taxon>Flavobacteriaceae</taxon>
        <taxon>Flavobacterium</taxon>
    </lineage>
</organism>
<evidence type="ECO:0000313" key="3">
    <source>
        <dbReference type="Proteomes" id="UP001491349"/>
    </source>
</evidence>
<accession>A0ABU9E3L4</accession>
<evidence type="ECO:0000313" key="2">
    <source>
        <dbReference type="EMBL" id="MEK8181242.1"/>
    </source>
</evidence>
<dbReference type="Proteomes" id="UP001491349">
    <property type="component" value="Unassembled WGS sequence"/>
</dbReference>
<keyword evidence="1" id="KW-0472">Membrane</keyword>
<keyword evidence="3" id="KW-1185">Reference proteome</keyword>
<sequence>MNNSEKEMKEQESEMRKKLSYVFIPIAVLLAILFFYQNNSLDFQKKEYIKSKNFEFNGKVTKKIQDGNYYRASKYIILNTYRKIQIPNEVYYEIQIGDSAYKKKGKDSAYYCLKNGKILIEDRCKFIRENYLKLKTK</sequence>
<proteinExistence type="predicted"/>
<gene>
    <name evidence="2" type="ORF">WMW71_12895</name>
</gene>
<feature type="transmembrane region" description="Helical" evidence="1">
    <location>
        <begin position="20"/>
        <end position="36"/>
    </location>
</feature>
<protein>
    <submittedName>
        <fullName evidence="2">Uncharacterized protein</fullName>
    </submittedName>
</protein>
<name>A0ABU9E3L4_9FLAO</name>
<reference evidence="2 3" key="1">
    <citation type="submission" date="2024-04" db="EMBL/GenBank/DDBJ databases">
        <title>draft genome sequnece of Flavobacterium buctense JCM 30750.</title>
        <authorList>
            <person name="Kim D.-U."/>
        </authorList>
    </citation>
    <scope>NUCLEOTIDE SEQUENCE [LARGE SCALE GENOMIC DNA]</scope>
    <source>
        <strain evidence="2 3">JCM 30750</strain>
    </source>
</reference>
<comment type="caution">
    <text evidence="2">The sequence shown here is derived from an EMBL/GenBank/DDBJ whole genome shotgun (WGS) entry which is preliminary data.</text>
</comment>
<evidence type="ECO:0000256" key="1">
    <source>
        <dbReference type="SAM" id="Phobius"/>
    </source>
</evidence>